<gene>
    <name evidence="1" type="ORF">HK103_004548</name>
</gene>
<dbReference type="Gene3D" id="3.30.710.10">
    <property type="entry name" value="Potassium Channel Kv1.1, Chain A"/>
    <property type="match status" value="1"/>
</dbReference>
<comment type="caution">
    <text evidence="1">The sequence shown here is derived from an EMBL/GenBank/DDBJ whole genome shotgun (WGS) entry which is preliminary data.</text>
</comment>
<dbReference type="Proteomes" id="UP001210925">
    <property type="component" value="Unassembled WGS sequence"/>
</dbReference>
<evidence type="ECO:0000313" key="1">
    <source>
        <dbReference type="EMBL" id="KAJ3257473.1"/>
    </source>
</evidence>
<keyword evidence="2" id="KW-1185">Reference proteome</keyword>
<name>A0AAD5UH32_9FUNG</name>
<accession>A0AAD5UH32</accession>
<dbReference type="AlphaFoldDB" id="A0AAD5UH32"/>
<reference evidence="1" key="1">
    <citation type="submission" date="2020-05" db="EMBL/GenBank/DDBJ databases">
        <title>Phylogenomic resolution of chytrid fungi.</title>
        <authorList>
            <person name="Stajich J.E."/>
            <person name="Amses K."/>
            <person name="Simmons R."/>
            <person name="Seto K."/>
            <person name="Myers J."/>
            <person name="Bonds A."/>
            <person name="Quandt C.A."/>
            <person name="Barry K."/>
            <person name="Liu P."/>
            <person name="Grigoriev I."/>
            <person name="Longcore J.E."/>
            <person name="James T.Y."/>
        </authorList>
    </citation>
    <scope>NUCLEOTIDE SEQUENCE</scope>
    <source>
        <strain evidence="1">PLAUS21</strain>
    </source>
</reference>
<dbReference type="EMBL" id="JADGKB010000038">
    <property type="protein sequence ID" value="KAJ3257473.1"/>
    <property type="molecule type" value="Genomic_DNA"/>
</dbReference>
<proteinExistence type="predicted"/>
<protein>
    <recommendedName>
        <fullName evidence="3">BTB domain-containing protein</fullName>
    </recommendedName>
</protein>
<dbReference type="InterPro" id="IPR011333">
    <property type="entry name" value="SKP1/BTB/POZ_sf"/>
</dbReference>
<evidence type="ECO:0000313" key="2">
    <source>
        <dbReference type="Proteomes" id="UP001210925"/>
    </source>
</evidence>
<evidence type="ECO:0008006" key="3">
    <source>
        <dbReference type="Google" id="ProtNLM"/>
    </source>
</evidence>
<organism evidence="1 2">
    <name type="scientific">Boothiomyces macroporosus</name>
    <dbReference type="NCBI Taxonomy" id="261099"/>
    <lineage>
        <taxon>Eukaryota</taxon>
        <taxon>Fungi</taxon>
        <taxon>Fungi incertae sedis</taxon>
        <taxon>Chytridiomycota</taxon>
        <taxon>Chytridiomycota incertae sedis</taxon>
        <taxon>Chytridiomycetes</taxon>
        <taxon>Rhizophydiales</taxon>
        <taxon>Terramycetaceae</taxon>
        <taxon>Boothiomyces</taxon>
    </lineage>
</organism>
<sequence>MFSNDIFEISVQDDVGIIIVIEYLYVKEARLDSQNVWQVFGLANSLQIRDLEQTCMEWIVNDLSNQEIKDINEWFNLLLLAIKYNINLEFIDNMITAASCESIEIQDFKKSMYSTSSSFGRYLFISKLLKYSDIPGEVLNHIVSSISLGEWKEEELHFAMRENIIPKNDLLIAIGKINIDEEDKNATIKASSKWVLFDKEVDRTGSAETLPDTWFAQKQPVLYQPEPKRLQKPNTFLDSFEIQEKSTVVNNEDLKTVDNDRSLQELYNKLERLATISPTNSFHEGKSYSDFSGDNYQSMDADEYQSFISFQDTQILPPFDLQDEHTSDYITIKRYGSVKRYNDDSTVLSEQNYEKEQPYQPPTIINTNHSSTDKIGQTPTVPDKPNPSFQSVNTSNLYHQNVNPRYQSIPREYYHDPQSTPKPHIRYYTEPRSYPTRPLPAIPNNVRLPPKRKPCVDLEKQEVKCFKKKGFTDMFKGFF</sequence>